<dbReference type="RefSeq" id="WP_238193674.1">
    <property type="nucleotide sequence ID" value="NZ_BPQJ01000078.1"/>
</dbReference>
<evidence type="ECO:0000313" key="1">
    <source>
        <dbReference type="EMBL" id="GJD66760.1"/>
    </source>
</evidence>
<dbReference type="AlphaFoldDB" id="A0AA37M870"/>
<protein>
    <submittedName>
        <fullName evidence="1">Uncharacterized protein</fullName>
    </submittedName>
</protein>
<proteinExistence type="predicted"/>
<accession>A0AA37M870</accession>
<name>A0AA37M870_9HYPH</name>
<comment type="caution">
    <text evidence="1">The sequence shown here is derived from an EMBL/GenBank/DDBJ whole genome shotgun (WGS) entry which is preliminary data.</text>
</comment>
<dbReference type="Proteomes" id="UP001055286">
    <property type="component" value="Unassembled WGS sequence"/>
</dbReference>
<dbReference type="EMBL" id="BPQJ01000078">
    <property type="protein sequence ID" value="GJD66760.1"/>
    <property type="molecule type" value="Genomic_DNA"/>
</dbReference>
<gene>
    <name evidence="1" type="ORF">MPEAHAMD_6958</name>
</gene>
<keyword evidence="2" id="KW-1185">Reference proteome</keyword>
<organism evidence="1 2">
    <name type="scientific">Methylobacterium frigidaeris</name>
    <dbReference type="NCBI Taxonomy" id="2038277"/>
    <lineage>
        <taxon>Bacteria</taxon>
        <taxon>Pseudomonadati</taxon>
        <taxon>Pseudomonadota</taxon>
        <taxon>Alphaproteobacteria</taxon>
        <taxon>Hyphomicrobiales</taxon>
        <taxon>Methylobacteriaceae</taxon>
        <taxon>Methylobacterium</taxon>
    </lineage>
</organism>
<reference evidence="1" key="1">
    <citation type="journal article" date="2016" name="Front. Microbiol.">
        <title>Genome Sequence of the Piezophilic, Mesophilic Sulfate-Reducing Bacterium Desulfovibrio indicus J2T.</title>
        <authorList>
            <person name="Cao J."/>
            <person name="Maignien L."/>
            <person name="Shao Z."/>
            <person name="Alain K."/>
            <person name="Jebbar M."/>
        </authorList>
    </citation>
    <scope>NUCLEOTIDE SEQUENCE</scope>
    <source>
        <strain evidence="1">JCM 32048</strain>
    </source>
</reference>
<reference evidence="1" key="2">
    <citation type="submission" date="2021-08" db="EMBL/GenBank/DDBJ databases">
        <authorList>
            <person name="Tani A."/>
            <person name="Ola A."/>
            <person name="Ogura Y."/>
            <person name="Katsura K."/>
            <person name="Hayashi T."/>
        </authorList>
    </citation>
    <scope>NUCLEOTIDE SEQUENCE</scope>
    <source>
        <strain evidence="1">JCM 32048</strain>
    </source>
</reference>
<sequence>MMGLFTFRLHGEIIRPLPSQPNTPRQSVAQVRVQSEACLNVETPRPAITVTGLEPSAAALTFTIVNLSALADCLNTPDNDPRKAFNPPFDFAAAAMLSMLGGVLDLGSAEAFPDLIECALVRAARLGRVVDRLPPGLSRHRKWHSDYPPGREVLIAYDPARLWAWK</sequence>
<evidence type="ECO:0000313" key="2">
    <source>
        <dbReference type="Proteomes" id="UP001055286"/>
    </source>
</evidence>